<sequence length="441" mass="50340">MKSQRKTEKSVSFCPVSAQSSQLGISRTKVAYWKNRVEKVTSKSGQTSPDYSVRIVHRNRRVRFPLRTSNKDNAASLSAKIYGVIVAEGWDAALEQFKPEAVEREALKDAASVGDFIQEVRKYSTTRQQSFQTYVQAFRKIVAWIHDIEKGQSTKAVDSSIEKTWKKRVDAVLLRDVTSSDIHAWKRFRLDQAMHDPASRRRAEVTVNSQIRNAKALFSKQIIPLIAKELVLPEALPFDGVTIDNIKPARYQSKMDVTAILRAAEQTLRKEEPEAYKVFLLALYCGLRASEIDHLLWERFDFKNHVLHVEDSQYHRLKSHDSAGEIDLCVELARVFKEFSKTATGEFVIESKADPSTNKALKGAYRCQTHFQKLVRWLRSQGVTARKPIHELRKEVGAIIASEQGIYAASRHLRHGDIQITAAIYADKKQRIIPRFELFNG</sequence>
<protein>
    <submittedName>
        <fullName evidence="3">Tyrosine-type recombinase/integrase</fullName>
    </submittedName>
</protein>
<organism evidence="3 4">
    <name type="scientific">Luteolibacter pohnpeiensis</name>
    <dbReference type="NCBI Taxonomy" id="454153"/>
    <lineage>
        <taxon>Bacteria</taxon>
        <taxon>Pseudomonadati</taxon>
        <taxon>Verrucomicrobiota</taxon>
        <taxon>Verrucomicrobiia</taxon>
        <taxon>Verrucomicrobiales</taxon>
        <taxon>Verrucomicrobiaceae</taxon>
        <taxon>Luteolibacter</taxon>
    </lineage>
</organism>
<dbReference type="Gene3D" id="1.10.443.10">
    <property type="entry name" value="Intergrase catalytic core"/>
    <property type="match status" value="1"/>
</dbReference>
<evidence type="ECO:0000313" key="4">
    <source>
        <dbReference type="Proteomes" id="UP000603141"/>
    </source>
</evidence>
<dbReference type="RefSeq" id="WP_200272277.1">
    <property type="nucleotide sequence ID" value="NZ_JAENIJ010000027.1"/>
</dbReference>
<keyword evidence="4" id="KW-1185">Reference proteome</keyword>
<gene>
    <name evidence="3" type="ORF">JIN85_15310</name>
</gene>
<dbReference type="InterPro" id="IPR011010">
    <property type="entry name" value="DNA_brk_join_enz"/>
</dbReference>
<dbReference type="Proteomes" id="UP000603141">
    <property type="component" value="Unassembled WGS sequence"/>
</dbReference>
<dbReference type="SUPFAM" id="SSF56349">
    <property type="entry name" value="DNA breaking-rejoining enzymes"/>
    <property type="match status" value="1"/>
</dbReference>
<dbReference type="GO" id="GO:0006310">
    <property type="term" value="P:DNA recombination"/>
    <property type="evidence" value="ECO:0007669"/>
    <property type="project" value="UniProtKB-KW"/>
</dbReference>
<dbReference type="InterPro" id="IPR013762">
    <property type="entry name" value="Integrase-like_cat_sf"/>
</dbReference>
<dbReference type="GO" id="GO:0015074">
    <property type="term" value="P:DNA integration"/>
    <property type="evidence" value="ECO:0007669"/>
    <property type="project" value="InterPro"/>
</dbReference>
<name>A0A934S9E4_9BACT</name>
<evidence type="ECO:0000259" key="2">
    <source>
        <dbReference type="Pfam" id="PF00589"/>
    </source>
</evidence>
<comment type="caution">
    <text evidence="3">The sequence shown here is derived from an EMBL/GenBank/DDBJ whole genome shotgun (WGS) entry which is preliminary data.</text>
</comment>
<dbReference type="InterPro" id="IPR002104">
    <property type="entry name" value="Integrase_catalytic"/>
</dbReference>
<dbReference type="AlphaFoldDB" id="A0A934S9E4"/>
<reference evidence="3" key="1">
    <citation type="submission" date="2021-01" db="EMBL/GenBank/DDBJ databases">
        <title>Modified the classification status of verrucomicrobia.</title>
        <authorList>
            <person name="Feng X."/>
        </authorList>
    </citation>
    <scope>NUCLEOTIDE SEQUENCE</scope>
    <source>
        <strain evidence="3">KCTC 22041</strain>
    </source>
</reference>
<dbReference type="Pfam" id="PF00589">
    <property type="entry name" value="Phage_integrase"/>
    <property type="match status" value="1"/>
</dbReference>
<accession>A0A934S9E4</accession>
<proteinExistence type="predicted"/>
<dbReference type="GO" id="GO:0003677">
    <property type="term" value="F:DNA binding"/>
    <property type="evidence" value="ECO:0007669"/>
    <property type="project" value="InterPro"/>
</dbReference>
<evidence type="ECO:0000256" key="1">
    <source>
        <dbReference type="ARBA" id="ARBA00023172"/>
    </source>
</evidence>
<keyword evidence="1" id="KW-0233">DNA recombination</keyword>
<dbReference type="EMBL" id="JAENIJ010000027">
    <property type="protein sequence ID" value="MBK1883785.1"/>
    <property type="molecule type" value="Genomic_DNA"/>
</dbReference>
<feature type="domain" description="Tyr recombinase" evidence="2">
    <location>
        <begin position="256"/>
        <end position="429"/>
    </location>
</feature>
<evidence type="ECO:0000313" key="3">
    <source>
        <dbReference type="EMBL" id="MBK1883785.1"/>
    </source>
</evidence>